<sequence>MKSKENRMVSRAQPLALTRPLGAFGNRVIDWLSKRNQVDAPPVRGIHALAQPDLTLGALPPELKAVLGMSAVRIHLQSYARFDGDAISQQRRLMQELTIANICLMIAGVLSGLVLAGGAMRDLLGPLWTDRLALTLGATTLVMGAVAAMLTFWARESDRLRRWLSLRSRAEMARLSVFREIATALTVVSPEAAMQGLTLIHEHLLEDQRSYMHNRALRHRRSSEWTSVWGGLATALAFVGGSGAVIASFVPSQSWMPVAGVLGAALAAYAANREGLRRDRANSDRCEKAAAALDELAARFDAIEAQVRAGHKDAIMAFTDAVADQLAGEHRQWLEGTAQAELAVAKLDAQLQHLGASRHEQEEPLGNSSNAQVKP</sequence>
<keyword evidence="4" id="KW-1185">Reference proteome</keyword>
<keyword evidence="2" id="KW-0472">Membrane</keyword>
<evidence type="ECO:0008006" key="5">
    <source>
        <dbReference type="Google" id="ProtNLM"/>
    </source>
</evidence>
<feature type="transmembrane region" description="Helical" evidence="2">
    <location>
        <begin position="132"/>
        <end position="154"/>
    </location>
</feature>
<name>A0A0H1RF50_9HYPH</name>
<evidence type="ECO:0000256" key="2">
    <source>
        <dbReference type="SAM" id="Phobius"/>
    </source>
</evidence>
<evidence type="ECO:0000313" key="4">
    <source>
        <dbReference type="Proteomes" id="UP000035489"/>
    </source>
</evidence>
<feature type="transmembrane region" description="Helical" evidence="2">
    <location>
        <begin position="99"/>
        <end position="120"/>
    </location>
</feature>
<keyword evidence="2" id="KW-0812">Transmembrane</keyword>
<dbReference type="PATRIC" id="fig|1225564.3.peg.1948"/>
<accession>A0A0H1RF50</accession>
<gene>
    <name evidence="3" type="ORF">AA309_07175</name>
</gene>
<keyword evidence="2" id="KW-1133">Transmembrane helix</keyword>
<reference evidence="3 4" key="1">
    <citation type="submission" date="2015-05" db="EMBL/GenBank/DDBJ databases">
        <title>Draft genome sequence of Microvirga vignae strain BR3299, a novel nitrogen fixing bacteria isolated from Brazil semi-aired region.</title>
        <authorList>
            <person name="Zilli J.E."/>
            <person name="Passos S.R."/>
            <person name="Leite J."/>
            <person name="Baldani J.I."/>
            <person name="Xavier G.R."/>
            <person name="Rumjaneck N.G."/>
            <person name="Simoes-Araujo J.L."/>
        </authorList>
    </citation>
    <scope>NUCLEOTIDE SEQUENCE [LARGE SCALE GENOMIC DNA]</scope>
    <source>
        <strain evidence="3 4">BR3299</strain>
    </source>
</reference>
<organism evidence="3 4">
    <name type="scientific">Microvirga vignae</name>
    <dbReference type="NCBI Taxonomy" id="1225564"/>
    <lineage>
        <taxon>Bacteria</taxon>
        <taxon>Pseudomonadati</taxon>
        <taxon>Pseudomonadota</taxon>
        <taxon>Alphaproteobacteria</taxon>
        <taxon>Hyphomicrobiales</taxon>
        <taxon>Methylobacteriaceae</taxon>
        <taxon>Microvirga</taxon>
    </lineage>
</organism>
<protein>
    <recommendedName>
        <fullName evidence="5">SMODS and SLOG-associating 2TM effector domain-containing protein</fullName>
    </recommendedName>
</protein>
<comment type="caution">
    <text evidence="3">The sequence shown here is derived from an EMBL/GenBank/DDBJ whole genome shotgun (WGS) entry which is preliminary data.</text>
</comment>
<feature type="region of interest" description="Disordered" evidence="1">
    <location>
        <begin position="356"/>
        <end position="375"/>
    </location>
</feature>
<feature type="compositionally biased region" description="Polar residues" evidence="1">
    <location>
        <begin position="366"/>
        <end position="375"/>
    </location>
</feature>
<evidence type="ECO:0000313" key="3">
    <source>
        <dbReference type="EMBL" id="KLK93795.1"/>
    </source>
</evidence>
<proteinExistence type="predicted"/>
<feature type="transmembrane region" description="Helical" evidence="2">
    <location>
        <begin position="255"/>
        <end position="272"/>
    </location>
</feature>
<feature type="transmembrane region" description="Helical" evidence="2">
    <location>
        <begin position="228"/>
        <end position="249"/>
    </location>
</feature>
<evidence type="ECO:0000256" key="1">
    <source>
        <dbReference type="SAM" id="MobiDB-lite"/>
    </source>
</evidence>
<dbReference type="EMBL" id="LCYG01000017">
    <property type="protein sequence ID" value="KLK93795.1"/>
    <property type="molecule type" value="Genomic_DNA"/>
</dbReference>
<dbReference type="Proteomes" id="UP000035489">
    <property type="component" value="Unassembled WGS sequence"/>
</dbReference>
<dbReference type="AlphaFoldDB" id="A0A0H1RF50"/>